<dbReference type="InterPro" id="IPR003658">
    <property type="entry name" value="Anti-sigma_ant"/>
</dbReference>
<proteinExistence type="inferred from homology"/>
<dbReference type="SUPFAM" id="SSF52091">
    <property type="entry name" value="SpoIIaa-like"/>
    <property type="match status" value="1"/>
</dbReference>
<dbReference type="GO" id="GO:0043856">
    <property type="term" value="F:anti-sigma factor antagonist activity"/>
    <property type="evidence" value="ECO:0007669"/>
    <property type="project" value="InterPro"/>
</dbReference>
<keyword evidence="5" id="KW-1185">Reference proteome</keyword>
<dbReference type="Proteomes" id="UP000004217">
    <property type="component" value="Unassembled WGS sequence"/>
</dbReference>
<feature type="domain" description="STAS" evidence="3">
    <location>
        <begin position="5"/>
        <end position="114"/>
    </location>
</feature>
<dbReference type="PANTHER" id="PTHR33495">
    <property type="entry name" value="ANTI-SIGMA FACTOR ANTAGONIST TM_1081-RELATED-RELATED"/>
    <property type="match status" value="1"/>
</dbReference>
<dbReference type="NCBIfam" id="TIGR00377">
    <property type="entry name" value="ant_ant_sig"/>
    <property type="match status" value="1"/>
</dbReference>
<dbReference type="EMBL" id="AGBF01000145">
    <property type="protein sequence ID" value="EGX56434.1"/>
    <property type="molecule type" value="Genomic_DNA"/>
</dbReference>
<dbReference type="InterPro" id="IPR002645">
    <property type="entry name" value="STAS_dom"/>
</dbReference>
<evidence type="ECO:0000313" key="4">
    <source>
        <dbReference type="EMBL" id="EGX56434.1"/>
    </source>
</evidence>
<name>G2GJ83_9ACTN</name>
<evidence type="ECO:0000256" key="2">
    <source>
        <dbReference type="RuleBase" id="RU003749"/>
    </source>
</evidence>
<evidence type="ECO:0000256" key="1">
    <source>
        <dbReference type="ARBA" id="ARBA00009013"/>
    </source>
</evidence>
<dbReference type="PATRIC" id="fig|700597.3.peg.5474"/>
<dbReference type="Gene3D" id="3.30.750.24">
    <property type="entry name" value="STAS domain"/>
    <property type="match status" value="1"/>
</dbReference>
<dbReference type="InterPro" id="IPR036513">
    <property type="entry name" value="STAS_dom_sf"/>
</dbReference>
<reference evidence="4 5" key="1">
    <citation type="submission" date="2011-08" db="EMBL/GenBank/DDBJ databases">
        <authorList>
            <person name="Lin Y."/>
            <person name="Hao X."/>
            <person name="Johnstone L."/>
            <person name="Miller S.J."/>
            <person name="Wei G."/>
            <person name="Rensing C."/>
        </authorList>
    </citation>
    <scope>NUCLEOTIDE SEQUENCE [LARGE SCALE GENOMIC DNA]</scope>
    <source>
        <strain evidence="4 5">K42</strain>
    </source>
</reference>
<dbReference type="Pfam" id="PF01740">
    <property type="entry name" value="STAS"/>
    <property type="match status" value="1"/>
</dbReference>
<organism evidence="4 5">
    <name type="scientific">Streptomyces zinciresistens K42</name>
    <dbReference type="NCBI Taxonomy" id="700597"/>
    <lineage>
        <taxon>Bacteria</taxon>
        <taxon>Bacillati</taxon>
        <taxon>Actinomycetota</taxon>
        <taxon>Actinomycetes</taxon>
        <taxon>Kitasatosporales</taxon>
        <taxon>Streptomycetaceae</taxon>
        <taxon>Streptomyces</taxon>
    </lineage>
</organism>
<dbReference type="CDD" id="cd07043">
    <property type="entry name" value="STAS_anti-anti-sigma_factors"/>
    <property type="match status" value="1"/>
</dbReference>
<protein>
    <recommendedName>
        <fullName evidence="2">Anti-sigma factor antagonist</fullName>
    </recommendedName>
</protein>
<gene>
    <name evidence="4" type="ORF">SZN_27866</name>
</gene>
<sequence length="123" mass="13050">MNDEAEITEIMVDGVRVVRIAGEFDADEADTVTAALSAARDGAARATVVDLSQLAFADSSLLHALLTAQRQHERAGLAFVLAGVPPLVRRLLDLTDTARVFTTAPRLTAAMALVRAEASPHRS</sequence>
<accession>G2GJ83</accession>
<evidence type="ECO:0000259" key="3">
    <source>
        <dbReference type="PROSITE" id="PS50801"/>
    </source>
</evidence>
<evidence type="ECO:0000313" key="5">
    <source>
        <dbReference type="Proteomes" id="UP000004217"/>
    </source>
</evidence>
<dbReference type="AlphaFoldDB" id="G2GJ83"/>
<comment type="similarity">
    <text evidence="1 2">Belongs to the anti-sigma-factor antagonist family.</text>
</comment>
<dbReference type="PANTHER" id="PTHR33495:SF2">
    <property type="entry name" value="ANTI-SIGMA FACTOR ANTAGONIST TM_1081-RELATED"/>
    <property type="match status" value="1"/>
</dbReference>
<dbReference type="OrthoDB" id="4333801at2"/>
<comment type="caution">
    <text evidence="4">The sequence shown here is derived from an EMBL/GenBank/DDBJ whole genome shotgun (WGS) entry which is preliminary data.</text>
</comment>
<dbReference type="RefSeq" id="WP_007501247.1">
    <property type="nucleotide sequence ID" value="NZ_AGBF01000145.1"/>
</dbReference>
<dbReference type="PROSITE" id="PS50801">
    <property type="entry name" value="STAS"/>
    <property type="match status" value="1"/>
</dbReference>